<dbReference type="RefSeq" id="WP_169626165.1">
    <property type="nucleotide sequence ID" value="NZ_JABBNT010000004.1"/>
</dbReference>
<dbReference type="Pfam" id="PF00903">
    <property type="entry name" value="Glyoxalase"/>
    <property type="match status" value="1"/>
</dbReference>
<evidence type="ECO:0000259" key="2">
    <source>
        <dbReference type="PROSITE" id="PS51819"/>
    </source>
</evidence>
<comment type="caution">
    <text evidence="3">The sequence shown here is derived from an EMBL/GenBank/DDBJ whole genome shotgun (WGS) entry which is preliminary data.</text>
</comment>
<sequence length="123" mass="13844">MLGTIDTIRLFVFDLKKSIPFYTDVLGNEPAFQDEDCAIFQSGTVKLMLERVLPDDADEEEMVGRFTGISFAVQDIRKAFAELQARKVQFDGRPEIQPWGGALAHFFDPDGNVLTLVQYPTPD</sequence>
<evidence type="ECO:0000313" key="3">
    <source>
        <dbReference type="EMBL" id="NMM45785.1"/>
    </source>
</evidence>
<gene>
    <name evidence="3" type="ORF">HH303_14910</name>
</gene>
<proteinExistence type="predicted"/>
<dbReference type="GO" id="GO:0046491">
    <property type="term" value="P:L-methylmalonyl-CoA metabolic process"/>
    <property type="evidence" value="ECO:0007669"/>
    <property type="project" value="TreeGrafter"/>
</dbReference>
<dbReference type="EMBL" id="JABBNT010000004">
    <property type="protein sequence ID" value="NMM45785.1"/>
    <property type="molecule type" value="Genomic_DNA"/>
</dbReference>
<keyword evidence="1" id="KW-0479">Metal-binding</keyword>
<dbReference type="GO" id="GO:0046872">
    <property type="term" value="F:metal ion binding"/>
    <property type="evidence" value="ECO:0007669"/>
    <property type="project" value="UniProtKB-KW"/>
</dbReference>
<dbReference type="InterPro" id="IPR004360">
    <property type="entry name" value="Glyas_Fos-R_dOase_dom"/>
</dbReference>
<dbReference type="AlphaFoldDB" id="A0A7Y0HFF3"/>
<dbReference type="InterPro" id="IPR029068">
    <property type="entry name" value="Glyas_Bleomycin-R_OHBP_Dase"/>
</dbReference>
<reference evidence="3 4" key="1">
    <citation type="submission" date="2020-04" db="EMBL/GenBank/DDBJ databases">
        <title>Rhodospirillaceae bacterium KN72 isolated from deep sea.</title>
        <authorList>
            <person name="Zhang D.-C."/>
        </authorList>
    </citation>
    <scope>NUCLEOTIDE SEQUENCE [LARGE SCALE GENOMIC DNA]</scope>
    <source>
        <strain evidence="3 4">KN72</strain>
    </source>
</reference>
<protein>
    <submittedName>
        <fullName evidence="3">Glyoxalase</fullName>
    </submittedName>
</protein>
<dbReference type="Proteomes" id="UP000539372">
    <property type="component" value="Unassembled WGS sequence"/>
</dbReference>
<dbReference type="PROSITE" id="PS51819">
    <property type="entry name" value="VOC"/>
    <property type="match status" value="1"/>
</dbReference>
<dbReference type="PANTHER" id="PTHR43048">
    <property type="entry name" value="METHYLMALONYL-COA EPIMERASE"/>
    <property type="match status" value="1"/>
</dbReference>
<dbReference type="PANTHER" id="PTHR43048:SF4">
    <property type="entry name" value="RING-CLEAVING DIOXYGENASE-RELATED"/>
    <property type="match status" value="1"/>
</dbReference>
<accession>A0A7Y0HFF3</accession>
<feature type="domain" description="VOC" evidence="2">
    <location>
        <begin position="4"/>
        <end position="119"/>
    </location>
</feature>
<dbReference type="Gene3D" id="3.10.180.10">
    <property type="entry name" value="2,3-Dihydroxybiphenyl 1,2-Dioxygenase, domain 1"/>
    <property type="match status" value="1"/>
</dbReference>
<organism evidence="3 4">
    <name type="scientific">Pacificispira spongiicola</name>
    <dbReference type="NCBI Taxonomy" id="2729598"/>
    <lineage>
        <taxon>Bacteria</taxon>
        <taxon>Pseudomonadati</taxon>
        <taxon>Pseudomonadota</taxon>
        <taxon>Alphaproteobacteria</taxon>
        <taxon>Rhodospirillales</taxon>
        <taxon>Rhodospirillaceae</taxon>
        <taxon>Pacificispira</taxon>
    </lineage>
</organism>
<evidence type="ECO:0000313" key="4">
    <source>
        <dbReference type="Proteomes" id="UP000539372"/>
    </source>
</evidence>
<dbReference type="InterPro" id="IPR037523">
    <property type="entry name" value="VOC_core"/>
</dbReference>
<evidence type="ECO:0000256" key="1">
    <source>
        <dbReference type="ARBA" id="ARBA00022723"/>
    </source>
</evidence>
<keyword evidence="4" id="KW-1185">Reference proteome</keyword>
<dbReference type="InterPro" id="IPR051785">
    <property type="entry name" value="MMCE/EMCE_epimerase"/>
</dbReference>
<dbReference type="GO" id="GO:0004493">
    <property type="term" value="F:methylmalonyl-CoA epimerase activity"/>
    <property type="evidence" value="ECO:0007669"/>
    <property type="project" value="TreeGrafter"/>
</dbReference>
<name>A0A7Y0HFF3_9PROT</name>
<dbReference type="SUPFAM" id="SSF54593">
    <property type="entry name" value="Glyoxalase/Bleomycin resistance protein/Dihydroxybiphenyl dioxygenase"/>
    <property type="match status" value="1"/>
</dbReference>